<organism evidence="1 2">
    <name type="scientific">Ceratitis capitata</name>
    <name type="common">Mediterranean fruit fly</name>
    <name type="synonym">Tephritis capitata</name>
    <dbReference type="NCBI Taxonomy" id="7213"/>
    <lineage>
        <taxon>Eukaryota</taxon>
        <taxon>Metazoa</taxon>
        <taxon>Ecdysozoa</taxon>
        <taxon>Arthropoda</taxon>
        <taxon>Hexapoda</taxon>
        <taxon>Insecta</taxon>
        <taxon>Pterygota</taxon>
        <taxon>Neoptera</taxon>
        <taxon>Endopterygota</taxon>
        <taxon>Diptera</taxon>
        <taxon>Brachycera</taxon>
        <taxon>Muscomorpha</taxon>
        <taxon>Tephritoidea</taxon>
        <taxon>Tephritidae</taxon>
        <taxon>Ceratitis</taxon>
        <taxon>Ceratitis</taxon>
    </lineage>
</organism>
<evidence type="ECO:0000313" key="2">
    <source>
        <dbReference type="Proteomes" id="UP000606786"/>
    </source>
</evidence>
<dbReference type="EMBL" id="CAJHJT010000056">
    <property type="protein sequence ID" value="CAD7011967.1"/>
    <property type="molecule type" value="Genomic_DNA"/>
</dbReference>
<feature type="non-terminal residue" evidence="1">
    <location>
        <position position="1"/>
    </location>
</feature>
<proteinExistence type="predicted"/>
<reference evidence="1" key="1">
    <citation type="submission" date="2020-11" db="EMBL/GenBank/DDBJ databases">
        <authorList>
            <person name="Whitehead M."/>
        </authorList>
    </citation>
    <scope>NUCLEOTIDE SEQUENCE</scope>
    <source>
        <strain evidence="1">EGII</strain>
    </source>
</reference>
<dbReference type="AlphaFoldDB" id="A0A811V9L2"/>
<accession>A0A811V9L2</accession>
<protein>
    <submittedName>
        <fullName evidence="1">(Mediterranean fruit fly) hypothetical protein</fullName>
    </submittedName>
</protein>
<gene>
    <name evidence="1" type="ORF">CCAP1982_LOCUS20078</name>
</gene>
<dbReference type="Proteomes" id="UP000606786">
    <property type="component" value="Unassembled WGS sequence"/>
</dbReference>
<sequence>YPKPKLYNYTPVSVQPKCSTQQQPAPTYTRLRCSIHTQQIMPSRHISLRPTPCPSLSTSIGCGGVKMIADNASLHAAASVIAGIL</sequence>
<evidence type="ECO:0000313" key="1">
    <source>
        <dbReference type="EMBL" id="CAD7011967.1"/>
    </source>
</evidence>
<keyword evidence="2" id="KW-1185">Reference proteome</keyword>
<name>A0A811V9L2_CERCA</name>
<comment type="caution">
    <text evidence="1">The sequence shown here is derived from an EMBL/GenBank/DDBJ whole genome shotgun (WGS) entry which is preliminary data.</text>
</comment>